<dbReference type="EMBL" id="SPOI01000381">
    <property type="protein sequence ID" value="TIB27943.1"/>
    <property type="molecule type" value="Genomic_DNA"/>
</dbReference>
<gene>
    <name evidence="2" type="ORF">E3P86_03964</name>
</gene>
<evidence type="ECO:0000313" key="2">
    <source>
        <dbReference type="EMBL" id="TIB27943.1"/>
    </source>
</evidence>
<reference evidence="2 3" key="1">
    <citation type="submission" date="2019-03" db="EMBL/GenBank/DDBJ databases">
        <title>Sequencing 23 genomes of Wallemia ichthyophaga.</title>
        <authorList>
            <person name="Gostincar C."/>
        </authorList>
    </citation>
    <scope>NUCLEOTIDE SEQUENCE [LARGE SCALE GENOMIC DNA]</scope>
    <source>
        <strain evidence="2 3">EXF-6200</strain>
    </source>
</reference>
<evidence type="ECO:0000313" key="3">
    <source>
        <dbReference type="Proteomes" id="UP000310689"/>
    </source>
</evidence>
<comment type="caution">
    <text evidence="2">The sequence shown here is derived from an EMBL/GenBank/DDBJ whole genome shotgun (WGS) entry which is preliminary data.</text>
</comment>
<dbReference type="Proteomes" id="UP000310689">
    <property type="component" value="Unassembled WGS sequence"/>
</dbReference>
<name>A0A4T0IG37_WALIC</name>
<dbReference type="AlphaFoldDB" id="A0A4T0IG37"/>
<accession>A0A4T0IG37</accession>
<protein>
    <submittedName>
        <fullName evidence="2">Uncharacterized protein</fullName>
    </submittedName>
</protein>
<feature type="region of interest" description="Disordered" evidence="1">
    <location>
        <begin position="1"/>
        <end position="30"/>
    </location>
</feature>
<organism evidence="2 3">
    <name type="scientific">Wallemia ichthyophaga</name>
    <dbReference type="NCBI Taxonomy" id="245174"/>
    <lineage>
        <taxon>Eukaryota</taxon>
        <taxon>Fungi</taxon>
        <taxon>Dikarya</taxon>
        <taxon>Basidiomycota</taxon>
        <taxon>Wallemiomycotina</taxon>
        <taxon>Wallemiomycetes</taxon>
        <taxon>Wallemiales</taxon>
        <taxon>Wallemiaceae</taxon>
        <taxon>Wallemia</taxon>
    </lineage>
</organism>
<feature type="compositionally biased region" description="Basic and acidic residues" evidence="1">
    <location>
        <begin position="1"/>
        <end position="15"/>
    </location>
</feature>
<proteinExistence type="predicted"/>
<evidence type="ECO:0000256" key="1">
    <source>
        <dbReference type="SAM" id="MobiDB-lite"/>
    </source>
</evidence>
<sequence>MAIENKETEVPEKPSKPSLDGGSNEKPTSKSKILFSRFKKHKEEDQVAIDAAELPPAKVSLLEMYKYSMWWENMINVLGLVCAAGAGVSRAII</sequence>